<evidence type="ECO:0000313" key="3">
    <source>
        <dbReference type="EMBL" id="KKM77271.1"/>
    </source>
</evidence>
<reference evidence="3" key="1">
    <citation type="journal article" date="2015" name="Nature">
        <title>Complex archaea that bridge the gap between prokaryotes and eukaryotes.</title>
        <authorList>
            <person name="Spang A."/>
            <person name="Saw J.H."/>
            <person name="Jorgensen S.L."/>
            <person name="Zaremba-Niedzwiedzka K."/>
            <person name="Martijn J."/>
            <person name="Lind A.E."/>
            <person name="van Eijk R."/>
            <person name="Schleper C."/>
            <person name="Guy L."/>
            <person name="Ettema T.J."/>
        </authorList>
    </citation>
    <scope>NUCLEOTIDE SEQUENCE</scope>
</reference>
<dbReference type="AlphaFoldDB" id="A0A0F9KR97"/>
<sequence length="213" mass="24141">MEKDLMKPEIEILKSHEQMCHRAAELFYSITSESISQRGRFNVALAGGTTPAGLYIRLHAPPYELDTEWTKVHVFFTDERCVGPEDSASNFRMAHEALLQRVYMKPEKYVHRIKGELGPEEAAADYEKKLEKVFGRGVPRFDLVLLGTGSDGHTASLFPGSSALRETSSYAVAVKETEMDRVRNPTGEDWGPPEWQFYDPTHEEGLEELTFQT</sequence>
<dbReference type="PANTHER" id="PTHR11054">
    <property type="entry name" value="6-PHOSPHOGLUCONOLACTONASE"/>
    <property type="match status" value="1"/>
</dbReference>
<dbReference type="GO" id="GO:0006098">
    <property type="term" value="P:pentose-phosphate shunt"/>
    <property type="evidence" value="ECO:0007669"/>
    <property type="project" value="InterPro"/>
</dbReference>
<protein>
    <recommendedName>
        <fullName evidence="2">Glucosamine/galactosamine-6-phosphate isomerase domain-containing protein</fullName>
    </recommendedName>
</protein>
<dbReference type="PANTHER" id="PTHR11054:SF0">
    <property type="entry name" value="6-PHOSPHOGLUCONOLACTONASE"/>
    <property type="match status" value="1"/>
</dbReference>
<dbReference type="InterPro" id="IPR005900">
    <property type="entry name" value="6-phosphogluconolactonase_DevB"/>
</dbReference>
<dbReference type="CDD" id="cd01400">
    <property type="entry name" value="6PGL"/>
    <property type="match status" value="1"/>
</dbReference>
<dbReference type="EMBL" id="LAZR01008669">
    <property type="protein sequence ID" value="KKM77271.1"/>
    <property type="molecule type" value="Genomic_DNA"/>
</dbReference>
<dbReference type="GO" id="GO:0017057">
    <property type="term" value="F:6-phosphogluconolactonase activity"/>
    <property type="evidence" value="ECO:0007669"/>
    <property type="project" value="InterPro"/>
</dbReference>
<evidence type="ECO:0000259" key="2">
    <source>
        <dbReference type="Pfam" id="PF01182"/>
    </source>
</evidence>
<dbReference type="NCBIfam" id="TIGR01198">
    <property type="entry name" value="pgl"/>
    <property type="match status" value="1"/>
</dbReference>
<dbReference type="InterPro" id="IPR037171">
    <property type="entry name" value="NagB/RpiA_transferase-like"/>
</dbReference>
<dbReference type="InterPro" id="IPR039104">
    <property type="entry name" value="6PGL"/>
</dbReference>
<dbReference type="SUPFAM" id="SSF100950">
    <property type="entry name" value="NagB/RpiA/CoA transferase-like"/>
    <property type="match status" value="1"/>
</dbReference>
<evidence type="ECO:0000256" key="1">
    <source>
        <dbReference type="ARBA" id="ARBA00010662"/>
    </source>
</evidence>
<gene>
    <name evidence="3" type="ORF">LCGC14_1371800</name>
</gene>
<name>A0A0F9KR97_9ZZZZ</name>
<dbReference type="GO" id="GO:0005975">
    <property type="term" value="P:carbohydrate metabolic process"/>
    <property type="evidence" value="ECO:0007669"/>
    <property type="project" value="InterPro"/>
</dbReference>
<dbReference type="InterPro" id="IPR006148">
    <property type="entry name" value="Glc/Gal-6P_isomerase"/>
</dbReference>
<comment type="similarity">
    <text evidence="1">Belongs to the glucosamine/galactosamine-6-phosphate isomerase family. 6-phosphogluconolactonase subfamily.</text>
</comment>
<dbReference type="Pfam" id="PF01182">
    <property type="entry name" value="Glucosamine_iso"/>
    <property type="match status" value="1"/>
</dbReference>
<organism evidence="3">
    <name type="scientific">marine sediment metagenome</name>
    <dbReference type="NCBI Taxonomy" id="412755"/>
    <lineage>
        <taxon>unclassified sequences</taxon>
        <taxon>metagenomes</taxon>
        <taxon>ecological metagenomes</taxon>
    </lineage>
</organism>
<comment type="caution">
    <text evidence="3">The sequence shown here is derived from an EMBL/GenBank/DDBJ whole genome shotgun (WGS) entry which is preliminary data.</text>
</comment>
<feature type="domain" description="Glucosamine/galactosamine-6-phosphate isomerase" evidence="2">
    <location>
        <begin position="15"/>
        <end position="178"/>
    </location>
</feature>
<dbReference type="Gene3D" id="3.40.50.1360">
    <property type="match status" value="1"/>
</dbReference>
<accession>A0A0F9KR97</accession>
<proteinExistence type="inferred from homology"/>